<evidence type="ECO:0008006" key="3">
    <source>
        <dbReference type="Google" id="ProtNLM"/>
    </source>
</evidence>
<comment type="caution">
    <text evidence="1">The sequence shown here is derived from an EMBL/GenBank/DDBJ whole genome shotgun (WGS) entry which is preliminary data.</text>
</comment>
<organism evidence="1 2">
    <name type="scientific">Willisornis vidua</name>
    <name type="common">Xingu scale-backed antbird</name>
    <dbReference type="NCBI Taxonomy" id="1566151"/>
    <lineage>
        <taxon>Eukaryota</taxon>
        <taxon>Metazoa</taxon>
        <taxon>Chordata</taxon>
        <taxon>Craniata</taxon>
        <taxon>Vertebrata</taxon>
        <taxon>Euteleostomi</taxon>
        <taxon>Archelosauria</taxon>
        <taxon>Archosauria</taxon>
        <taxon>Dinosauria</taxon>
        <taxon>Saurischia</taxon>
        <taxon>Theropoda</taxon>
        <taxon>Coelurosauria</taxon>
        <taxon>Aves</taxon>
        <taxon>Neognathae</taxon>
        <taxon>Neoaves</taxon>
        <taxon>Telluraves</taxon>
        <taxon>Australaves</taxon>
        <taxon>Passeriformes</taxon>
        <taxon>Thamnophilidae</taxon>
        <taxon>Willisornis</taxon>
    </lineage>
</organism>
<dbReference type="PANTHER" id="PTHR23227:SF84">
    <property type="entry name" value="ENDONUCLEASE_EXONUCLEASE_PHOSPHATASE DOMAIN-CONTAINING PROTEIN"/>
    <property type="match status" value="1"/>
</dbReference>
<dbReference type="Gene3D" id="3.60.10.10">
    <property type="entry name" value="Endonuclease/exonuclease/phosphatase"/>
    <property type="match status" value="1"/>
</dbReference>
<dbReference type="PANTHER" id="PTHR23227">
    <property type="entry name" value="BUCENTAUR RELATED"/>
    <property type="match status" value="1"/>
</dbReference>
<protein>
    <recommendedName>
        <fullName evidence="3">Endonuclease/exonuclease/phosphatase domain-containing protein</fullName>
    </recommendedName>
</protein>
<dbReference type="Proteomes" id="UP001145742">
    <property type="component" value="Unassembled WGS sequence"/>
</dbReference>
<accession>A0ABQ9DIX9</accession>
<proteinExistence type="predicted"/>
<dbReference type="EMBL" id="WHWB01033471">
    <property type="protein sequence ID" value="KAJ7419660.1"/>
    <property type="molecule type" value="Genomic_DNA"/>
</dbReference>
<gene>
    <name evidence="1" type="ORF">WISP_52721</name>
</gene>
<keyword evidence="2" id="KW-1185">Reference proteome</keyword>
<sequence>MIINGLPKVEAQGFLNTIDIPNDPAALLSLWDPGGLVMLGHSNRIISLHLPLHIKQHVVLFTMYAPTLQTHPVEKDKFYTDLRCLTQKVPADDKIIIPGDFNARVGENSETWKGLLGKHGIGNCNDNGCLLLEFCAEHQLTITNTIFQQKHSLKKTWMHP</sequence>
<dbReference type="InterPro" id="IPR027124">
    <property type="entry name" value="Swc5/CFDP1/2"/>
</dbReference>
<evidence type="ECO:0000313" key="2">
    <source>
        <dbReference type="Proteomes" id="UP001145742"/>
    </source>
</evidence>
<name>A0ABQ9DIX9_9PASS</name>
<evidence type="ECO:0000313" key="1">
    <source>
        <dbReference type="EMBL" id="KAJ7419660.1"/>
    </source>
</evidence>
<reference evidence="1" key="1">
    <citation type="submission" date="2019-10" db="EMBL/GenBank/DDBJ databases">
        <authorList>
            <person name="Soares A.E.R."/>
            <person name="Aleixo A."/>
            <person name="Schneider P."/>
            <person name="Miyaki C.Y."/>
            <person name="Schneider M.P."/>
            <person name="Mello C."/>
            <person name="Vasconcelos A.T.R."/>
        </authorList>
    </citation>
    <scope>NUCLEOTIDE SEQUENCE</scope>
    <source>
        <tissue evidence="1">Muscle</tissue>
    </source>
</reference>
<dbReference type="InterPro" id="IPR036691">
    <property type="entry name" value="Endo/exonu/phosph_ase_sf"/>
</dbReference>
<dbReference type="SUPFAM" id="SSF56219">
    <property type="entry name" value="DNase I-like"/>
    <property type="match status" value="1"/>
</dbReference>